<dbReference type="NCBIfam" id="TIGR03118">
    <property type="entry name" value="PEPCTERM_chp_1"/>
    <property type="match status" value="1"/>
</dbReference>
<evidence type="ECO:0008006" key="5">
    <source>
        <dbReference type="Google" id="ProtNLM"/>
    </source>
</evidence>
<feature type="signal peptide" evidence="2">
    <location>
        <begin position="1"/>
        <end position="23"/>
    </location>
</feature>
<dbReference type="AlphaFoldDB" id="A0A076F673"/>
<keyword evidence="3" id="KW-0614">Plasmid</keyword>
<dbReference type="RefSeq" id="WP_128643881.1">
    <property type="nucleotide sequence ID" value="NZ_CP008950.1"/>
</dbReference>
<feature type="region of interest" description="Disordered" evidence="1">
    <location>
        <begin position="291"/>
        <end position="325"/>
    </location>
</feature>
<evidence type="ECO:0000313" key="4">
    <source>
        <dbReference type="Proteomes" id="UP000028488"/>
    </source>
</evidence>
<dbReference type="Proteomes" id="UP000028488">
    <property type="component" value="Plasmid pPDG3"/>
</dbReference>
<feature type="region of interest" description="Disordered" evidence="1">
    <location>
        <begin position="249"/>
        <end position="277"/>
    </location>
</feature>
<gene>
    <name evidence="3" type="ORF">EP51_44965</name>
</gene>
<dbReference type="SUPFAM" id="SSF101898">
    <property type="entry name" value="NHL repeat"/>
    <property type="match status" value="1"/>
</dbReference>
<reference evidence="3 4" key="1">
    <citation type="submission" date="2014-07" db="EMBL/GenBank/DDBJ databases">
        <title>Genome Sequence of Rhodococcus opacus Strain R7, a Biodegrader of Mono- and Polycyclic Aromatic Hydrocarbons.</title>
        <authorList>
            <person name="Di Gennaro P."/>
            <person name="Zampolli J."/>
            <person name="Presti I."/>
            <person name="Cappelletti M."/>
            <person name="D'Ursi P."/>
            <person name="Orro A."/>
            <person name="Mezzelani A."/>
            <person name="Milanesi L."/>
        </authorList>
    </citation>
    <scope>NUCLEOTIDE SEQUENCE [LARGE SCALE GENOMIC DNA]</scope>
    <source>
        <strain evidence="3 4">R7</strain>
        <plasmid evidence="3">pPDG3</plasmid>
    </source>
</reference>
<accession>A0A076F673</accession>
<dbReference type="EMBL" id="CP008950">
    <property type="protein sequence ID" value="AII11199.1"/>
    <property type="molecule type" value="Genomic_DNA"/>
</dbReference>
<feature type="chain" id="PRO_5001711591" description="TIGR03118 family protein" evidence="2">
    <location>
        <begin position="24"/>
        <end position="443"/>
    </location>
</feature>
<evidence type="ECO:0000256" key="1">
    <source>
        <dbReference type="SAM" id="MobiDB-lite"/>
    </source>
</evidence>
<geneLocation type="plasmid" evidence="3 4">
    <name>pPDG3</name>
</geneLocation>
<evidence type="ECO:0000313" key="3">
    <source>
        <dbReference type="EMBL" id="AII11199.1"/>
    </source>
</evidence>
<name>A0A076F673_RHOOP</name>
<dbReference type="InterPro" id="IPR017549">
    <property type="entry name" value="APMV_L690"/>
</dbReference>
<keyword evidence="2" id="KW-0732">Signal</keyword>
<proteinExistence type="predicted"/>
<evidence type="ECO:0000256" key="2">
    <source>
        <dbReference type="SAM" id="SignalP"/>
    </source>
</evidence>
<organism evidence="3 4">
    <name type="scientific">Rhodococcus opacus</name>
    <name type="common">Nocardia opaca</name>
    <dbReference type="NCBI Taxonomy" id="37919"/>
    <lineage>
        <taxon>Bacteria</taxon>
        <taxon>Bacillati</taxon>
        <taxon>Actinomycetota</taxon>
        <taxon>Actinomycetes</taxon>
        <taxon>Mycobacteriales</taxon>
        <taxon>Nocardiaceae</taxon>
        <taxon>Rhodococcus</taxon>
    </lineage>
</organism>
<sequence>MTTTCSGAARAAVLTLTLSVAVACSTTDSTEPADAMSGNRYVQTNLAANSDEYGAPFTFPAMVNAWGIANRPKGAGGHFWVGAGGTSFQFVGDVSASPDPAVQKLSQDGLREVTVPGADSNTTDASIGKITGVVFNPAPITSNVFTVGDQPVTVDGREQMLTGSSRFIFATDSGTLSAWTEQAPDGQIVRRDGPAKEVFNGADQGMAFFGLAISPAGGETLWAADFGNSPQIRQFTKDWTLVPTQGFTNPFATGAPVDPADPAKGRQTRPGDPAPFNIATVGDRVFVTYAVTKSPEDGDPNTFDAGEEESLDKDQEAATADTPAKGKIAEFDASGNLARVFDDGGRLNAPWGVAVAPNDFGPLSGTVLVANFAGAGRILAFDDATGEFVDYIHDTDGNPIGIEGIWGLLFGNGESLGDSNALYFTAGPKDEEDGLFGSLRAQN</sequence>
<protein>
    <recommendedName>
        <fullName evidence="5">TIGR03118 family protein</fullName>
    </recommendedName>
</protein>